<gene>
    <name evidence="1" type="ORF">NPIL_581081</name>
</gene>
<evidence type="ECO:0000313" key="2">
    <source>
        <dbReference type="Proteomes" id="UP000887013"/>
    </source>
</evidence>
<keyword evidence="2" id="KW-1185">Reference proteome</keyword>
<dbReference type="GO" id="GO:0003676">
    <property type="term" value="F:nucleic acid binding"/>
    <property type="evidence" value="ECO:0007669"/>
    <property type="project" value="InterPro"/>
</dbReference>
<dbReference type="AlphaFoldDB" id="A0A8X6T3V5"/>
<evidence type="ECO:0000313" key="1">
    <source>
        <dbReference type="EMBL" id="GFS75192.1"/>
    </source>
</evidence>
<protein>
    <recommendedName>
        <fullName evidence="3">Histone-lysine N-methyltransferase SETMAR</fullName>
    </recommendedName>
</protein>
<comment type="caution">
    <text evidence="1">The sequence shown here is derived from an EMBL/GenBank/DDBJ whole genome shotgun (WGS) entry which is preliminary data.</text>
</comment>
<dbReference type="OrthoDB" id="6433921at2759"/>
<organism evidence="1 2">
    <name type="scientific">Nephila pilipes</name>
    <name type="common">Giant wood spider</name>
    <name type="synonym">Nephila maculata</name>
    <dbReference type="NCBI Taxonomy" id="299642"/>
    <lineage>
        <taxon>Eukaryota</taxon>
        <taxon>Metazoa</taxon>
        <taxon>Ecdysozoa</taxon>
        <taxon>Arthropoda</taxon>
        <taxon>Chelicerata</taxon>
        <taxon>Arachnida</taxon>
        <taxon>Araneae</taxon>
        <taxon>Araneomorphae</taxon>
        <taxon>Entelegynae</taxon>
        <taxon>Araneoidea</taxon>
        <taxon>Nephilidae</taxon>
        <taxon>Nephila</taxon>
    </lineage>
</organism>
<reference evidence="1" key="1">
    <citation type="submission" date="2020-08" db="EMBL/GenBank/DDBJ databases">
        <title>Multicomponent nature underlies the extraordinary mechanical properties of spider dragline silk.</title>
        <authorList>
            <person name="Kono N."/>
            <person name="Nakamura H."/>
            <person name="Mori M."/>
            <person name="Yoshida Y."/>
            <person name="Ohtoshi R."/>
            <person name="Malay A.D."/>
            <person name="Moran D.A.P."/>
            <person name="Tomita M."/>
            <person name="Numata K."/>
            <person name="Arakawa K."/>
        </authorList>
    </citation>
    <scope>NUCLEOTIDE SEQUENCE</scope>
</reference>
<proteinExistence type="predicted"/>
<dbReference type="EMBL" id="BMAW01096559">
    <property type="protein sequence ID" value="GFS75192.1"/>
    <property type="molecule type" value="Genomic_DNA"/>
</dbReference>
<dbReference type="Proteomes" id="UP000887013">
    <property type="component" value="Unassembled WGS sequence"/>
</dbReference>
<evidence type="ECO:0008006" key="3">
    <source>
        <dbReference type="Google" id="ProtNLM"/>
    </source>
</evidence>
<dbReference type="InterPro" id="IPR036397">
    <property type="entry name" value="RNaseH_sf"/>
</dbReference>
<accession>A0A8X6T3V5</accession>
<dbReference type="Gene3D" id="3.30.420.10">
    <property type="entry name" value="Ribonuclease H-like superfamily/Ribonuclease H"/>
    <property type="match status" value="1"/>
</dbReference>
<name>A0A8X6T3V5_NEPPI</name>
<sequence length="78" mass="9141">MRTPDRVTRVVRDTIQRLGRETLCHPPFSFGFTPFDYHCFHSLDNHLRGKCFTNEADLRQTDFFASEIPSFAARGLHR</sequence>